<keyword evidence="3" id="KW-1185">Reference proteome</keyword>
<protein>
    <submittedName>
        <fullName evidence="2">CHAD domain-containing protein</fullName>
    </submittedName>
</protein>
<feature type="domain" description="CHAD" evidence="1">
    <location>
        <begin position="1"/>
        <end position="262"/>
    </location>
</feature>
<reference evidence="2 3" key="1">
    <citation type="submission" date="2019-08" db="EMBL/GenBank/DDBJ databases">
        <title>Whole-genome Sequencing of e-waste polymer degrading bacterium Pseudomonas sp. strain PE08.</title>
        <authorList>
            <person name="Kirdat K."/>
            <person name="Debbarma P."/>
            <person name="Narawade N."/>
            <person name="Suyal D."/>
            <person name="Thorat V."/>
            <person name="Shouche Y."/>
            <person name="Goel R."/>
            <person name="Yadav A."/>
        </authorList>
    </citation>
    <scope>NUCLEOTIDE SEQUENCE [LARGE SCALE GENOMIC DNA]</scope>
    <source>
        <strain evidence="2 3">PE08</strain>
    </source>
</reference>
<evidence type="ECO:0000313" key="2">
    <source>
        <dbReference type="EMBL" id="QEY63176.1"/>
    </source>
</evidence>
<dbReference type="AlphaFoldDB" id="A0A5J6QR65"/>
<dbReference type="PROSITE" id="PS51708">
    <property type="entry name" value="CHAD"/>
    <property type="match status" value="1"/>
</dbReference>
<dbReference type="SMART" id="SM00880">
    <property type="entry name" value="CHAD"/>
    <property type="match status" value="1"/>
</dbReference>
<organism evidence="2 3">
    <name type="scientific">Metapseudomonas lalkuanensis</name>
    <dbReference type="NCBI Taxonomy" id="2604832"/>
    <lineage>
        <taxon>Bacteria</taxon>
        <taxon>Pseudomonadati</taxon>
        <taxon>Pseudomonadota</taxon>
        <taxon>Gammaproteobacteria</taxon>
        <taxon>Pseudomonadales</taxon>
        <taxon>Pseudomonadaceae</taxon>
        <taxon>Metapseudomonas</taxon>
    </lineage>
</organism>
<gene>
    <name evidence="2" type="ORF">FXN65_14340</name>
</gene>
<dbReference type="Proteomes" id="UP000327179">
    <property type="component" value="Chromosome"/>
</dbReference>
<name>A0A5J6QR65_9GAMM</name>
<dbReference type="EMBL" id="CP043311">
    <property type="protein sequence ID" value="QEY63176.1"/>
    <property type="molecule type" value="Genomic_DNA"/>
</dbReference>
<evidence type="ECO:0000313" key="3">
    <source>
        <dbReference type="Proteomes" id="UP000327179"/>
    </source>
</evidence>
<dbReference type="Gene3D" id="1.40.20.10">
    <property type="entry name" value="CHAD domain"/>
    <property type="match status" value="1"/>
</dbReference>
<dbReference type="RefSeq" id="WP_151133826.1">
    <property type="nucleotide sequence ID" value="NZ_CP043311.1"/>
</dbReference>
<dbReference type="PANTHER" id="PTHR39339">
    <property type="entry name" value="SLR1444 PROTEIN"/>
    <property type="match status" value="1"/>
</dbReference>
<dbReference type="Pfam" id="PF05235">
    <property type="entry name" value="CHAD"/>
    <property type="match status" value="1"/>
</dbReference>
<dbReference type="KEGG" id="plal:FXN65_14340"/>
<sequence>MSFVDSLIAQVLELEVKLHHAYARLACRTDVEALHDLRIGLRKLRSLLRPMRRLEPARELDAAAADVGRLTTPVRDLEVLIVELERQGFHDQAERRKHLLESRYAIIETSATVQRFMKVLDGWPARMRAAERDGDLERLGERVEIRLRRQLQRLREALADPEYDRHALRLLVKRMRYVHEAYPKLSPISRDAFHALKAVQSALGDWHDHFQWCLKADQETDLLVLKDRWEIAGAAELKAAEVELSILAEHLLDTAPMQAPGA</sequence>
<proteinExistence type="predicted"/>
<dbReference type="PANTHER" id="PTHR39339:SF1">
    <property type="entry name" value="CHAD DOMAIN-CONTAINING PROTEIN"/>
    <property type="match status" value="1"/>
</dbReference>
<dbReference type="InterPro" id="IPR038186">
    <property type="entry name" value="CHAD_dom_sf"/>
</dbReference>
<evidence type="ECO:0000259" key="1">
    <source>
        <dbReference type="PROSITE" id="PS51708"/>
    </source>
</evidence>
<dbReference type="InterPro" id="IPR007899">
    <property type="entry name" value="CHAD_dom"/>
</dbReference>
<accession>A0A5J6QR65</accession>